<sequence>MTCKKCKGFMIEERQPDLSPCQTVLRCVNCGLVVDPLMVQNRLQQLRERRALPQAA</sequence>
<dbReference type="KEGG" id="nio:NITINOP_1430"/>
<evidence type="ECO:0000313" key="1">
    <source>
        <dbReference type="EMBL" id="CUQ66405.1"/>
    </source>
</evidence>
<dbReference type="RefSeq" id="WP_158023264.1">
    <property type="nucleotide sequence ID" value="NZ_LN885086.1"/>
</dbReference>
<evidence type="ECO:0000313" key="2">
    <source>
        <dbReference type="Proteomes" id="UP000066284"/>
    </source>
</evidence>
<accession>A0A0S4KQY6</accession>
<dbReference type="Proteomes" id="UP000066284">
    <property type="component" value="Chromosome 1"/>
</dbReference>
<proteinExistence type="predicted"/>
<keyword evidence="2" id="KW-1185">Reference proteome</keyword>
<dbReference type="OrthoDB" id="5397817at2"/>
<dbReference type="AlphaFoldDB" id="A0A0S4KQY6"/>
<protein>
    <submittedName>
        <fullName evidence="1">Uncharacterized protein</fullName>
    </submittedName>
</protein>
<name>A0A0S4KQY6_9BACT</name>
<dbReference type="EMBL" id="LN885086">
    <property type="protein sequence ID" value="CUQ66405.1"/>
    <property type="molecule type" value="Genomic_DNA"/>
</dbReference>
<organism evidence="1 2">
    <name type="scientific">Candidatus Nitrospira inopinata</name>
    <dbReference type="NCBI Taxonomy" id="1715989"/>
    <lineage>
        <taxon>Bacteria</taxon>
        <taxon>Pseudomonadati</taxon>
        <taxon>Nitrospirota</taxon>
        <taxon>Nitrospiria</taxon>
        <taxon>Nitrospirales</taxon>
        <taxon>Nitrospiraceae</taxon>
        <taxon>Nitrospira</taxon>
    </lineage>
</organism>
<gene>
    <name evidence="1" type="ORF">NITINOP_1430</name>
</gene>
<reference evidence="2" key="1">
    <citation type="submission" date="2015-09" db="EMBL/GenBank/DDBJ databases">
        <authorList>
            <person name="Daims H."/>
        </authorList>
    </citation>
    <scope>NUCLEOTIDE SEQUENCE [LARGE SCALE GENOMIC DNA]</scope>
</reference>